<proteinExistence type="predicted"/>
<comment type="caution">
    <text evidence="1">The sequence shown here is derived from an EMBL/GenBank/DDBJ whole genome shotgun (WGS) entry which is preliminary data.</text>
</comment>
<accession>A0A4U5N3F1</accession>
<evidence type="ECO:0000313" key="1">
    <source>
        <dbReference type="EMBL" id="TKR76820.1"/>
    </source>
</evidence>
<keyword evidence="2" id="KW-1185">Reference proteome</keyword>
<protein>
    <submittedName>
        <fullName evidence="1">Uncharacterized protein</fullName>
    </submittedName>
</protein>
<organism evidence="1 2">
    <name type="scientific">Steinernema carpocapsae</name>
    <name type="common">Entomopathogenic nematode</name>
    <dbReference type="NCBI Taxonomy" id="34508"/>
    <lineage>
        <taxon>Eukaryota</taxon>
        <taxon>Metazoa</taxon>
        <taxon>Ecdysozoa</taxon>
        <taxon>Nematoda</taxon>
        <taxon>Chromadorea</taxon>
        <taxon>Rhabditida</taxon>
        <taxon>Tylenchina</taxon>
        <taxon>Panagrolaimomorpha</taxon>
        <taxon>Strongyloidoidea</taxon>
        <taxon>Steinernematidae</taxon>
        <taxon>Steinernema</taxon>
    </lineage>
</organism>
<sequence>MDFAFCSRKCRLIRIHSRIHQTITYSTTWASLAFTSELIRTPVLSVTIRVQEFKAVLCIEEKGEQNLVGRLRLTPKLKINFQRARLA</sequence>
<dbReference type="EMBL" id="AZBU02000005">
    <property type="protein sequence ID" value="TKR76820.1"/>
    <property type="molecule type" value="Genomic_DNA"/>
</dbReference>
<dbReference type="AlphaFoldDB" id="A0A4U5N3F1"/>
<name>A0A4U5N3F1_STECR</name>
<evidence type="ECO:0000313" key="2">
    <source>
        <dbReference type="Proteomes" id="UP000298663"/>
    </source>
</evidence>
<reference evidence="1 2" key="2">
    <citation type="journal article" date="2019" name="G3 (Bethesda)">
        <title>Hybrid Assembly of the Genome of the Entomopathogenic Nematode Steinernema carpocapsae Identifies the X-Chromosome.</title>
        <authorList>
            <person name="Serra L."/>
            <person name="Macchietto M."/>
            <person name="Macias-Munoz A."/>
            <person name="McGill C.J."/>
            <person name="Rodriguez I.M."/>
            <person name="Rodriguez B."/>
            <person name="Murad R."/>
            <person name="Mortazavi A."/>
        </authorList>
    </citation>
    <scope>NUCLEOTIDE SEQUENCE [LARGE SCALE GENOMIC DNA]</scope>
    <source>
        <strain evidence="1 2">ALL</strain>
    </source>
</reference>
<reference evidence="1 2" key="1">
    <citation type="journal article" date="2015" name="Genome Biol.">
        <title>Comparative genomics of Steinernema reveals deeply conserved gene regulatory networks.</title>
        <authorList>
            <person name="Dillman A.R."/>
            <person name="Macchietto M."/>
            <person name="Porter C.F."/>
            <person name="Rogers A."/>
            <person name="Williams B."/>
            <person name="Antoshechkin I."/>
            <person name="Lee M.M."/>
            <person name="Goodwin Z."/>
            <person name="Lu X."/>
            <person name="Lewis E.E."/>
            <person name="Goodrich-Blair H."/>
            <person name="Stock S.P."/>
            <person name="Adams B.J."/>
            <person name="Sternberg P.W."/>
            <person name="Mortazavi A."/>
        </authorList>
    </citation>
    <scope>NUCLEOTIDE SEQUENCE [LARGE SCALE GENOMIC DNA]</scope>
    <source>
        <strain evidence="1 2">ALL</strain>
    </source>
</reference>
<gene>
    <name evidence="1" type="ORF">L596_017900</name>
</gene>
<dbReference type="Proteomes" id="UP000298663">
    <property type="component" value="Unassembled WGS sequence"/>
</dbReference>